<organism evidence="1 2">
    <name type="scientific">Stephania yunnanensis</name>
    <dbReference type="NCBI Taxonomy" id="152371"/>
    <lineage>
        <taxon>Eukaryota</taxon>
        <taxon>Viridiplantae</taxon>
        <taxon>Streptophyta</taxon>
        <taxon>Embryophyta</taxon>
        <taxon>Tracheophyta</taxon>
        <taxon>Spermatophyta</taxon>
        <taxon>Magnoliopsida</taxon>
        <taxon>Ranunculales</taxon>
        <taxon>Menispermaceae</taxon>
        <taxon>Menispermoideae</taxon>
        <taxon>Cissampelideae</taxon>
        <taxon>Stephania</taxon>
    </lineage>
</organism>
<accession>A0AAP0P589</accession>
<evidence type="ECO:0000313" key="1">
    <source>
        <dbReference type="EMBL" id="KAK9128785.1"/>
    </source>
</evidence>
<gene>
    <name evidence="1" type="ORF">Syun_017582</name>
</gene>
<name>A0AAP0P589_9MAGN</name>
<dbReference type="InterPro" id="IPR035901">
    <property type="entry name" value="GIY-YIG_endonuc_sf"/>
</dbReference>
<sequence>MTRLLSQSFRSVKPHQTNLCRAASESQTGSSSSTRSSWSVYLILSTNKPIKTYVGVTNDFSRRFRHMVKISYCPFFLMSSLHIEDPYLETAVDAYFNQIETEQHS</sequence>
<comment type="caution">
    <text evidence="1">The sequence shown here is derived from an EMBL/GenBank/DDBJ whole genome shotgun (WGS) entry which is preliminary data.</text>
</comment>
<dbReference type="EMBL" id="JBBNAF010000007">
    <property type="protein sequence ID" value="KAK9128785.1"/>
    <property type="molecule type" value="Genomic_DNA"/>
</dbReference>
<dbReference type="AlphaFoldDB" id="A0AAP0P589"/>
<reference evidence="1 2" key="1">
    <citation type="submission" date="2024-01" db="EMBL/GenBank/DDBJ databases">
        <title>Genome assemblies of Stephania.</title>
        <authorList>
            <person name="Yang L."/>
        </authorList>
    </citation>
    <scope>NUCLEOTIDE SEQUENCE [LARGE SCALE GENOMIC DNA]</scope>
    <source>
        <strain evidence="1">YNDBR</strain>
        <tissue evidence="1">Leaf</tissue>
    </source>
</reference>
<evidence type="ECO:0000313" key="2">
    <source>
        <dbReference type="Proteomes" id="UP001420932"/>
    </source>
</evidence>
<keyword evidence="2" id="KW-1185">Reference proteome</keyword>
<proteinExistence type="predicted"/>
<dbReference type="Gene3D" id="3.40.1440.10">
    <property type="entry name" value="GIY-YIG endonuclease"/>
    <property type="match status" value="1"/>
</dbReference>
<protein>
    <recommendedName>
        <fullName evidence="3">GIY-YIG domain-containing protein</fullName>
    </recommendedName>
</protein>
<evidence type="ECO:0008006" key="3">
    <source>
        <dbReference type="Google" id="ProtNLM"/>
    </source>
</evidence>
<dbReference type="Proteomes" id="UP001420932">
    <property type="component" value="Unassembled WGS sequence"/>
</dbReference>